<evidence type="ECO:0000313" key="2">
    <source>
        <dbReference type="EMBL" id="EAL71516.1"/>
    </source>
</evidence>
<comment type="caution">
    <text evidence="2">The sequence shown here is derived from an EMBL/GenBank/DDBJ whole genome shotgun (WGS) entry which is preliminary data.</text>
</comment>
<keyword evidence="3" id="KW-1185">Reference proteome</keyword>
<dbReference type="AlphaFoldDB" id="Q55AH2"/>
<dbReference type="RefSeq" id="XP_645437.1">
    <property type="nucleotide sequence ID" value="XM_640345.1"/>
</dbReference>
<dbReference type="PaxDb" id="44689-DDB0203764"/>
<name>Q55AH2_DICDI</name>
<dbReference type="GeneID" id="8618177"/>
<proteinExistence type="predicted"/>
<evidence type="ECO:0000256" key="1">
    <source>
        <dbReference type="SAM" id="Phobius"/>
    </source>
</evidence>
<dbReference type="InParanoid" id="Q55AH2"/>
<dbReference type="EMBL" id="AAFI02000007">
    <property type="protein sequence ID" value="EAL71516.1"/>
    <property type="molecule type" value="Genomic_DNA"/>
</dbReference>
<dbReference type="VEuPathDB" id="AmoebaDB:DDB_G0271874"/>
<dbReference type="KEGG" id="ddi:DDB_G0271874"/>
<organism evidence="2 3">
    <name type="scientific">Dictyostelium discoideum</name>
    <name type="common">Social amoeba</name>
    <dbReference type="NCBI Taxonomy" id="44689"/>
    <lineage>
        <taxon>Eukaryota</taxon>
        <taxon>Amoebozoa</taxon>
        <taxon>Evosea</taxon>
        <taxon>Eumycetozoa</taxon>
        <taxon>Dictyostelia</taxon>
        <taxon>Dictyosteliales</taxon>
        <taxon>Dictyosteliaceae</taxon>
        <taxon>Dictyostelium</taxon>
    </lineage>
</organism>
<evidence type="ECO:0000313" key="3">
    <source>
        <dbReference type="Proteomes" id="UP000002195"/>
    </source>
</evidence>
<feature type="transmembrane region" description="Helical" evidence="1">
    <location>
        <begin position="5"/>
        <end position="25"/>
    </location>
</feature>
<reference evidence="2 3" key="1">
    <citation type="journal article" date="2005" name="Nature">
        <title>The genome of the social amoeba Dictyostelium discoideum.</title>
        <authorList>
            <consortium name="The Dictyostelium discoideum Sequencing Consortium"/>
            <person name="Eichinger L."/>
            <person name="Pachebat J.A."/>
            <person name="Glockner G."/>
            <person name="Rajandream M.A."/>
            <person name="Sucgang R."/>
            <person name="Berriman M."/>
            <person name="Song J."/>
            <person name="Olsen R."/>
            <person name="Szafranski K."/>
            <person name="Xu Q."/>
            <person name="Tunggal B."/>
            <person name="Kummerfeld S."/>
            <person name="Madera M."/>
            <person name="Konfortov B.A."/>
            <person name="Rivero F."/>
            <person name="Bankier A.T."/>
            <person name="Lehmann R."/>
            <person name="Hamlin N."/>
            <person name="Davies R."/>
            <person name="Gaudet P."/>
            <person name="Fey P."/>
            <person name="Pilcher K."/>
            <person name="Chen G."/>
            <person name="Saunders D."/>
            <person name="Sodergren E."/>
            <person name="Davis P."/>
            <person name="Kerhornou A."/>
            <person name="Nie X."/>
            <person name="Hall N."/>
            <person name="Anjard C."/>
            <person name="Hemphill L."/>
            <person name="Bason N."/>
            <person name="Farbrother P."/>
            <person name="Desany B."/>
            <person name="Just E."/>
            <person name="Morio T."/>
            <person name="Rost R."/>
            <person name="Churcher C."/>
            <person name="Cooper J."/>
            <person name="Haydock S."/>
            <person name="van Driessche N."/>
            <person name="Cronin A."/>
            <person name="Goodhead I."/>
            <person name="Muzny D."/>
            <person name="Mourier T."/>
            <person name="Pain A."/>
            <person name="Lu M."/>
            <person name="Harper D."/>
            <person name="Lindsay R."/>
            <person name="Hauser H."/>
            <person name="James K."/>
            <person name="Quiles M."/>
            <person name="Madan Babu M."/>
            <person name="Saito T."/>
            <person name="Buchrieser C."/>
            <person name="Wardroper A."/>
            <person name="Felder M."/>
            <person name="Thangavelu M."/>
            <person name="Johnson D."/>
            <person name="Knights A."/>
            <person name="Loulseged H."/>
            <person name="Mungall K."/>
            <person name="Oliver K."/>
            <person name="Price C."/>
            <person name="Quail M.A."/>
            <person name="Urushihara H."/>
            <person name="Hernandez J."/>
            <person name="Rabbinowitsch E."/>
            <person name="Steffen D."/>
            <person name="Sanders M."/>
            <person name="Ma J."/>
            <person name="Kohara Y."/>
            <person name="Sharp S."/>
            <person name="Simmonds M."/>
            <person name="Spiegler S."/>
            <person name="Tivey A."/>
            <person name="Sugano S."/>
            <person name="White B."/>
            <person name="Walker D."/>
            <person name="Woodward J."/>
            <person name="Winckler T."/>
            <person name="Tanaka Y."/>
            <person name="Shaulsky G."/>
            <person name="Schleicher M."/>
            <person name="Weinstock G."/>
            <person name="Rosenthal A."/>
            <person name="Cox E.C."/>
            <person name="Chisholm R.L."/>
            <person name="Gibbs R."/>
            <person name="Loomis W.F."/>
            <person name="Platzer M."/>
            <person name="Kay R.R."/>
            <person name="Williams J."/>
            <person name="Dear P.H."/>
            <person name="Noegel A.A."/>
            <person name="Barrell B."/>
            <person name="Kuspa A."/>
        </authorList>
    </citation>
    <scope>NUCLEOTIDE SEQUENCE [LARGE SCALE GENOMIC DNA]</scope>
    <source>
        <strain evidence="2 3">AX4</strain>
    </source>
</reference>
<sequence>MKIFIFILFFHNYILNCILFFYVLFNGAQESDGVCVNDDKSFI</sequence>
<dbReference type="HOGENOM" id="CLU_3243256_0_0_1"/>
<keyword evidence="1" id="KW-1133">Transmembrane helix</keyword>
<gene>
    <name evidence="2" type="ORF">DDB_G0271874</name>
</gene>
<protein>
    <submittedName>
        <fullName evidence="2">Uncharacterized protein</fullName>
    </submittedName>
</protein>
<accession>Q55AH2</accession>
<dbReference type="Proteomes" id="UP000002195">
    <property type="component" value="Unassembled WGS sequence"/>
</dbReference>
<keyword evidence="1" id="KW-0472">Membrane</keyword>
<keyword evidence="1" id="KW-0812">Transmembrane</keyword>